<dbReference type="GeneID" id="111252148"/>
<dbReference type="Pfam" id="PF00397">
    <property type="entry name" value="WW"/>
    <property type="match status" value="2"/>
</dbReference>
<dbReference type="InterPro" id="IPR000569">
    <property type="entry name" value="HECT_dom"/>
</dbReference>
<dbReference type="InterPro" id="IPR036020">
    <property type="entry name" value="WW_dom_sf"/>
</dbReference>
<dbReference type="Gene3D" id="3.30.2410.10">
    <property type="entry name" value="Hect, E3 ligase catalytic domain"/>
    <property type="match status" value="1"/>
</dbReference>
<dbReference type="RefSeq" id="XP_022665407.1">
    <property type="nucleotide sequence ID" value="XM_022809672.1"/>
</dbReference>
<dbReference type="GO" id="GO:0043161">
    <property type="term" value="P:proteasome-mediated ubiquitin-dependent protein catabolic process"/>
    <property type="evidence" value="ECO:0007669"/>
    <property type="project" value="TreeGrafter"/>
</dbReference>
<keyword evidence="6 7" id="KW-0833">Ubl conjugation pathway</keyword>
<feature type="compositionally biased region" description="Polar residues" evidence="8">
    <location>
        <begin position="228"/>
        <end position="245"/>
    </location>
</feature>
<dbReference type="Gene3D" id="3.30.2160.10">
    <property type="entry name" value="Hect, E3 ligase catalytic domain"/>
    <property type="match status" value="1"/>
</dbReference>
<dbReference type="Gene3D" id="3.90.1750.10">
    <property type="entry name" value="Hect, E3 ligase catalytic domains"/>
    <property type="match status" value="1"/>
</dbReference>
<comment type="pathway">
    <text evidence="2">Protein modification; protein ubiquitination.</text>
</comment>
<feature type="region of interest" description="Disordered" evidence="8">
    <location>
        <begin position="71"/>
        <end position="90"/>
    </location>
</feature>
<dbReference type="GO" id="GO:0005737">
    <property type="term" value="C:cytoplasm"/>
    <property type="evidence" value="ECO:0007669"/>
    <property type="project" value="TreeGrafter"/>
</dbReference>
<feature type="active site" description="Glycyl thioester intermediate" evidence="7">
    <location>
        <position position="1285"/>
    </location>
</feature>
<dbReference type="InParanoid" id="A0A7M7KE13"/>
<dbReference type="RefSeq" id="XP_022665406.1">
    <property type="nucleotide sequence ID" value="XM_022809671.1"/>
</dbReference>
<feature type="region of interest" description="Disordered" evidence="8">
    <location>
        <begin position="217"/>
        <end position="292"/>
    </location>
</feature>
<keyword evidence="5" id="KW-0677">Repeat</keyword>
<dbReference type="OrthoDB" id="423283at2759"/>
<dbReference type="EnsemblMetazoa" id="XM_022809672">
    <property type="protein sequence ID" value="XP_022665407"/>
    <property type="gene ID" value="LOC111252148"/>
</dbReference>
<dbReference type="InterPro" id="IPR035892">
    <property type="entry name" value="C2_domain_sf"/>
</dbReference>
<dbReference type="UniPathway" id="UPA00143"/>
<dbReference type="KEGG" id="vde:111252148"/>
<dbReference type="FunFam" id="3.30.2410.10:FF:000001">
    <property type="entry name" value="E3 ubiquitin-protein ligase NEDD4-like"/>
    <property type="match status" value="1"/>
</dbReference>
<evidence type="ECO:0000256" key="8">
    <source>
        <dbReference type="SAM" id="MobiDB-lite"/>
    </source>
</evidence>
<dbReference type="GO" id="GO:0016567">
    <property type="term" value="P:protein ubiquitination"/>
    <property type="evidence" value="ECO:0007669"/>
    <property type="project" value="UniProtKB-UniPathway"/>
</dbReference>
<dbReference type="CTD" id="36999"/>
<proteinExistence type="predicted"/>
<dbReference type="PANTHER" id="PTHR11254">
    <property type="entry name" value="HECT DOMAIN UBIQUITIN-PROTEIN LIGASE"/>
    <property type="match status" value="1"/>
</dbReference>
<dbReference type="Proteomes" id="UP000594260">
    <property type="component" value="Unplaced"/>
</dbReference>
<dbReference type="SMART" id="SM00456">
    <property type="entry name" value="WW"/>
    <property type="match status" value="3"/>
</dbReference>
<dbReference type="FunFam" id="3.90.1750.10:FF:000079">
    <property type="entry name" value="E3 ubiquitin-protein ligase"/>
    <property type="match status" value="1"/>
</dbReference>
<evidence type="ECO:0000256" key="6">
    <source>
        <dbReference type="ARBA" id="ARBA00022786"/>
    </source>
</evidence>
<dbReference type="FunFam" id="2.20.70.10:FF:000017">
    <property type="entry name" value="E3 ubiquitin-protein ligase"/>
    <property type="match status" value="1"/>
</dbReference>
<dbReference type="Gene3D" id="2.60.40.150">
    <property type="entry name" value="C2 domain"/>
    <property type="match status" value="1"/>
</dbReference>
<evidence type="ECO:0000313" key="12">
    <source>
        <dbReference type="EnsemblMetazoa" id="XP_022665407"/>
    </source>
</evidence>
<feature type="compositionally biased region" description="Low complexity" evidence="8">
    <location>
        <begin position="590"/>
        <end position="616"/>
    </location>
</feature>
<evidence type="ECO:0000256" key="7">
    <source>
        <dbReference type="PROSITE-ProRule" id="PRU00104"/>
    </source>
</evidence>
<dbReference type="SUPFAM" id="SSF56204">
    <property type="entry name" value="Hect, E3 ligase catalytic domain"/>
    <property type="match status" value="1"/>
</dbReference>
<feature type="compositionally biased region" description="Basic and acidic residues" evidence="8">
    <location>
        <begin position="687"/>
        <end position="696"/>
    </location>
</feature>
<feature type="compositionally biased region" description="Basic and acidic residues" evidence="8">
    <location>
        <begin position="832"/>
        <end position="841"/>
    </location>
</feature>
<dbReference type="EnsemblMetazoa" id="XM_022809671">
    <property type="protein sequence ID" value="XP_022665406"/>
    <property type="gene ID" value="LOC111252148"/>
</dbReference>
<dbReference type="PROSITE" id="PS50004">
    <property type="entry name" value="C2"/>
    <property type="match status" value="1"/>
</dbReference>
<feature type="region of interest" description="Disordered" evidence="8">
    <location>
        <begin position="101"/>
        <end position="153"/>
    </location>
</feature>
<feature type="compositionally biased region" description="Polar residues" evidence="8">
    <location>
        <begin position="877"/>
        <end position="886"/>
    </location>
</feature>
<feature type="domain" description="WW" evidence="10">
    <location>
        <begin position="718"/>
        <end position="751"/>
    </location>
</feature>
<feature type="compositionally biased region" description="Low complexity" evidence="8">
    <location>
        <begin position="276"/>
        <end position="285"/>
    </location>
</feature>
<dbReference type="Pfam" id="PF00168">
    <property type="entry name" value="C2"/>
    <property type="match status" value="1"/>
</dbReference>
<dbReference type="EnsemblMetazoa" id="XM_022809670">
    <property type="protein sequence ID" value="XP_022665405"/>
    <property type="gene ID" value="LOC111252148"/>
</dbReference>
<dbReference type="InterPro" id="IPR050409">
    <property type="entry name" value="E3_ubiq-protein_ligase"/>
</dbReference>
<feature type="domain" description="WW" evidence="10">
    <location>
        <begin position="762"/>
        <end position="795"/>
    </location>
</feature>
<feature type="region of interest" description="Disordered" evidence="8">
    <location>
        <begin position="891"/>
        <end position="929"/>
    </location>
</feature>
<protein>
    <recommendedName>
        <fullName evidence="3">HECT-type E3 ubiquitin transferase</fullName>
        <ecNumber evidence="3">2.3.2.26</ecNumber>
    </recommendedName>
</protein>
<sequence length="1317" mass="140772">MVVFLFRHQFWTSALEVPPECHEQDTTVNSIASITSNLPNFGSLRGCGAGGGGVGGGGAGGTSGAANNGGNVTNDSSVSSDQCTGGGTAKGKGCIVSTTGTNHTNAGGRGDSGGGSTASLHTTSSSNATTKISGASAPGDDTGGGAININGGKPSSMSIIGAGSEGSSRTAPLGAAATPTSCSGALVGGSLQMNASITGGTANLAVGAGSGSGVGGGSILPAAEGPSNGASSTHRSAHQPQQQTQEKPHGAGSNVAGYGSVGGLLPAGTEDTRITQSHSSQSPQIHQHHQTASRIRLSVLGAKNLVRRDFFRQPDPFCKITVDGGPDIAGQSFSTVFCRGTIDPRWSQNFDMYITNQTSITISVWNNRKISSKKESTAFLGCVRLKPNMIQQLRDAGVQLLELSKFYPSEDTASVDSVKGHLAISLASRGAAHSFPATSAMAGSCPLVLIGCGGIHGPVTSSVSSGVHRETVTTAAVSSLPAPNQQLCTSTNATNSRGSPAHASCNGHTASSNYIKCTSHSSSNSGNTNSGCLNNIVNNNNDNSNPNHNSSNSNSSSSSNNNNNAGRNRNNSSNNAVGQTTATTTGCCMSQQQSSSSSSNNNNSANAANQENQDSNNTVKQIADACGSGGGVAGGRGGANSSAGVNDDLPEGWEVRVTNYGREYFVNHATRTTQWTRPVTSAYEQAPPRREREGRRRSTRHRNYLSRNQLHRNIPTTTDLQDGYEIRTTEQGQVYFINTGTGQVSWHDPRVPKEAPRNVDLGPLPSGWEMRVTSSGKRYFVDHNNRTTQFTDPRLTAATGTSNLASGTGNEQAGGHRGPTHSTPPRRSAHAPTEREHDSRGRRNAFVEGGGNEHGAQISVRQAAPSINVSGLPPISPTTHGSQPTAQHFLSQSQVAGSGCRGDASIPGVSQRLGPKEERDIPGLFRGPQKHNRDLVTKLTLLRRDLQAFQPPTGHCRLEVSREDIFEESYRQIIKMRPKDLRKRLQVKFRGEDGLDYGGLAREWLYLLSHEMLNPYYGLFQYTREDIFTLQINPDSSVNPEHLSYFKFIGRIIGMAVFHGHYIDGGFTLPFYKQLLNKPITLADIEVVDEQLYRSLKWILENDVNDGGAFDETFEVEHNQFGRVVMHELKPGGADITVTDDNKKEYVSLYVKWRFMLGIEAQFRELQKGFSELVPVALLKDFDDRELELVIGGLGRIDIADWRDHTRLKHCSPHTAQVEWFWQIVESYDEEQRARLLQFVTGSSRLPLQGFSALQGSTGAVGPRPFTLHLVADACTDNLPKAHTCFNRIDIPPYENKEKMRDKITQAIEETCGFAVE</sequence>
<feature type="compositionally biased region" description="Low complexity" evidence="8">
    <location>
        <begin position="518"/>
        <end position="575"/>
    </location>
</feature>
<dbReference type="FunCoup" id="A0A7M7KE13">
    <property type="interactions" value="921"/>
</dbReference>
<feature type="compositionally biased region" description="Polar residues" evidence="8">
    <location>
        <begin position="798"/>
        <end position="811"/>
    </location>
</feature>
<evidence type="ECO:0000259" key="11">
    <source>
        <dbReference type="PROSITE" id="PS50237"/>
    </source>
</evidence>
<dbReference type="PROSITE" id="PS01159">
    <property type="entry name" value="WW_DOMAIN_1"/>
    <property type="match status" value="2"/>
</dbReference>
<feature type="region of interest" description="Disordered" evidence="8">
    <location>
        <begin position="867"/>
        <end position="886"/>
    </location>
</feature>
<evidence type="ECO:0000313" key="13">
    <source>
        <dbReference type="Proteomes" id="UP000594260"/>
    </source>
</evidence>
<feature type="region of interest" description="Disordered" evidence="8">
    <location>
        <begin position="518"/>
        <end position="616"/>
    </location>
</feature>
<feature type="compositionally biased region" description="Gly residues" evidence="8">
    <location>
        <begin position="107"/>
        <end position="116"/>
    </location>
</feature>
<dbReference type="CDD" id="cd00078">
    <property type="entry name" value="HECTc"/>
    <property type="match status" value="1"/>
</dbReference>
<dbReference type="SMART" id="SM00239">
    <property type="entry name" value="C2"/>
    <property type="match status" value="1"/>
</dbReference>
<dbReference type="CDD" id="cd00201">
    <property type="entry name" value="WW"/>
    <property type="match status" value="3"/>
</dbReference>
<organism evidence="12 13">
    <name type="scientific">Varroa destructor</name>
    <name type="common">Honeybee mite</name>
    <dbReference type="NCBI Taxonomy" id="109461"/>
    <lineage>
        <taxon>Eukaryota</taxon>
        <taxon>Metazoa</taxon>
        <taxon>Ecdysozoa</taxon>
        <taxon>Arthropoda</taxon>
        <taxon>Chelicerata</taxon>
        <taxon>Arachnida</taxon>
        <taxon>Acari</taxon>
        <taxon>Parasitiformes</taxon>
        <taxon>Mesostigmata</taxon>
        <taxon>Gamasina</taxon>
        <taxon>Dermanyssoidea</taxon>
        <taxon>Varroidae</taxon>
        <taxon>Varroa</taxon>
    </lineage>
</organism>
<dbReference type="InterPro" id="IPR035983">
    <property type="entry name" value="Hect_E3_ubiquitin_ligase"/>
</dbReference>
<evidence type="ECO:0000256" key="1">
    <source>
        <dbReference type="ARBA" id="ARBA00000885"/>
    </source>
</evidence>
<feature type="region of interest" description="Disordered" evidence="8">
    <location>
        <begin position="484"/>
        <end position="505"/>
    </location>
</feature>
<dbReference type="FunFam" id="3.30.2160.10:FF:000001">
    <property type="entry name" value="E3 ubiquitin-protein ligase NEDD4-like"/>
    <property type="match status" value="1"/>
</dbReference>
<dbReference type="GO" id="GO:0045879">
    <property type="term" value="P:negative regulation of smoothened signaling pathway"/>
    <property type="evidence" value="ECO:0007669"/>
    <property type="project" value="UniProtKB-ARBA"/>
</dbReference>
<feature type="domain" description="WW" evidence="10">
    <location>
        <begin position="647"/>
        <end position="680"/>
    </location>
</feature>
<dbReference type="SMART" id="SM00119">
    <property type="entry name" value="HECTc"/>
    <property type="match status" value="1"/>
</dbReference>
<dbReference type="GO" id="GO:0048260">
    <property type="term" value="P:positive regulation of receptor-mediated endocytosis"/>
    <property type="evidence" value="ECO:0007669"/>
    <property type="project" value="UniProtKB-ARBA"/>
</dbReference>
<feature type="region of interest" description="Disordered" evidence="8">
    <location>
        <begin position="783"/>
        <end position="852"/>
    </location>
</feature>
<feature type="compositionally biased region" description="Polar residues" evidence="8">
    <location>
        <begin position="117"/>
        <end position="133"/>
    </location>
</feature>
<evidence type="ECO:0000256" key="2">
    <source>
        <dbReference type="ARBA" id="ARBA00004906"/>
    </source>
</evidence>
<feature type="domain" description="HECT" evidence="11">
    <location>
        <begin position="977"/>
        <end position="1317"/>
    </location>
</feature>
<evidence type="ECO:0000256" key="3">
    <source>
        <dbReference type="ARBA" id="ARBA00012485"/>
    </source>
</evidence>
<dbReference type="RefSeq" id="XP_022665405.1">
    <property type="nucleotide sequence ID" value="XM_022809670.1"/>
</dbReference>
<feature type="domain" description="C2" evidence="9">
    <location>
        <begin position="275"/>
        <end position="403"/>
    </location>
</feature>
<dbReference type="EC" id="2.3.2.26" evidence="3"/>
<dbReference type="PROSITE" id="PS50020">
    <property type="entry name" value="WW_DOMAIN_2"/>
    <property type="match status" value="3"/>
</dbReference>
<feature type="region of interest" description="Disordered" evidence="8">
    <location>
        <begin position="681"/>
        <end position="700"/>
    </location>
</feature>
<dbReference type="InterPro" id="IPR000008">
    <property type="entry name" value="C2_dom"/>
</dbReference>
<comment type="catalytic activity">
    <reaction evidence="1">
        <text>S-ubiquitinyl-[E2 ubiquitin-conjugating enzyme]-L-cysteine + [acceptor protein]-L-lysine = [E2 ubiquitin-conjugating enzyme]-L-cysteine + N(6)-ubiquitinyl-[acceptor protein]-L-lysine.</text>
        <dbReference type="EC" id="2.3.2.26"/>
    </reaction>
</comment>
<dbReference type="SUPFAM" id="SSF51045">
    <property type="entry name" value="WW domain"/>
    <property type="match status" value="3"/>
</dbReference>
<keyword evidence="4" id="KW-0808">Transferase</keyword>
<evidence type="ECO:0000259" key="10">
    <source>
        <dbReference type="PROSITE" id="PS50020"/>
    </source>
</evidence>
<evidence type="ECO:0000259" key="9">
    <source>
        <dbReference type="PROSITE" id="PS50004"/>
    </source>
</evidence>
<dbReference type="PANTHER" id="PTHR11254:SF395">
    <property type="entry name" value="E3 UBIQUITIN-PROTEIN LIGASE SMURF1"/>
    <property type="match status" value="1"/>
</dbReference>
<keyword evidence="13" id="KW-1185">Reference proteome</keyword>
<name>A0A7M7KE13_VARDE</name>
<dbReference type="PROSITE" id="PS50237">
    <property type="entry name" value="HECT"/>
    <property type="match status" value="1"/>
</dbReference>
<feature type="compositionally biased region" description="Polar residues" evidence="8">
    <location>
        <begin position="576"/>
        <end position="589"/>
    </location>
</feature>
<dbReference type="InterPro" id="IPR001202">
    <property type="entry name" value="WW_dom"/>
</dbReference>
<evidence type="ECO:0000256" key="5">
    <source>
        <dbReference type="ARBA" id="ARBA00022737"/>
    </source>
</evidence>
<feature type="compositionally biased region" description="Polar residues" evidence="8">
    <location>
        <begin position="484"/>
        <end position="498"/>
    </location>
</feature>
<reference evidence="12" key="1">
    <citation type="submission" date="2021-01" db="UniProtKB">
        <authorList>
            <consortium name="EnsemblMetazoa"/>
        </authorList>
    </citation>
    <scope>IDENTIFICATION</scope>
</reference>
<dbReference type="GO" id="GO:0061630">
    <property type="term" value="F:ubiquitin protein ligase activity"/>
    <property type="evidence" value="ECO:0007669"/>
    <property type="project" value="UniProtKB-EC"/>
</dbReference>
<dbReference type="SUPFAM" id="SSF49562">
    <property type="entry name" value="C2 domain (Calcium/lipid-binding domain, CaLB)"/>
    <property type="match status" value="1"/>
</dbReference>
<dbReference type="Pfam" id="PF00632">
    <property type="entry name" value="HECT"/>
    <property type="match status" value="1"/>
</dbReference>
<accession>A0A7M7KE13</accession>
<dbReference type="Gene3D" id="2.20.70.10">
    <property type="match status" value="3"/>
</dbReference>
<dbReference type="GO" id="GO:0030514">
    <property type="term" value="P:negative regulation of BMP signaling pathway"/>
    <property type="evidence" value="ECO:0007669"/>
    <property type="project" value="TreeGrafter"/>
</dbReference>
<evidence type="ECO:0000256" key="4">
    <source>
        <dbReference type="ARBA" id="ARBA00022679"/>
    </source>
</evidence>